<evidence type="ECO:0008006" key="3">
    <source>
        <dbReference type="Google" id="ProtNLM"/>
    </source>
</evidence>
<dbReference type="AlphaFoldDB" id="A0A5B1CS74"/>
<organism evidence="1 2">
    <name type="scientific">Rubripirellula obstinata</name>
    <dbReference type="NCBI Taxonomy" id="406547"/>
    <lineage>
        <taxon>Bacteria</taxon>
        <taxon>Pseudomonadati</taxon>
        <taxon>Planctomycetota</taxon>
        <taxon>Planctomycetia</taxon>
        <taxon>Pirellulales</taxon>
        <taxon>Pirellulaceae</taxon>
        <taxon>Rubripirellula</taxon>
    </lineage>
</organism>
<name>A0A5B1CS74_9BACT</name>
<dbReference type="Gene3D" id="3.40.50.2000">
    <property type="entry name" value="Glycogen Phosphorylase B"/>
    <property type="match status" value="1"/>
</dbReference>
<keyword evidence="2" id="KW-1185">Reference proteome</keyword>
<dbReference type="RefSeq" id="WP_068258322.1">
    <property type="nucleotide sequence ID" value="NZ_LWSK01000004.1"/>
</dbReference>
<dbReference type="Proteomes" id="UP000322699">
    <property type="component" value="Unassembled WGS sequence"/>
</dbReference>
<reference evidence="1 2" key="1">
    <citation type="submission" date="2019-08" db="EMBL/GenBank/DDBJ databases">
        <title>Deep-cultivation of Planctomycetes and their phenomic and genomic characterization uncovers novel biology.</title>
        <authorList>
            <person name="Wiegand S."/>
            <person name="Jogler M."/>
            <person name="Boedeker C."/>
            <person name="Pinto D."/>
            <person name="Vollmers J."/>
            <person name="Rivas-Marin E."/>
            <person name="Kohn T."/>
            <person name="Peeters S.H."/>
            <person name="Heuer A."/>
            <person name="Rast P."/>
            <person name="Oberbeckmann S."/>
            <person name="Bunk B."/>
            <person name="Jeske O."/>
            <person name="Meyerdierks A."/>
            <person name="Storesund J.E."/>
            <person name="Kallscheuer N."/>
            <person name="Luecker S."/>
            <person name="Lage O.M."/>
            <person name="Pohl T."/>
            <person name="Merkel B.J."/>
            <person name="Hornburger P."/>
            <person name="Mueller R.-W."/>
            <person name="Bruemmer F."/>
            <person name="Labrenz M."/>
            <person name="Spormann A.M."/>
            <person name="Op Den Camp H."/>
            <person name="Overmann J."/>
            <person name="Amann R."/>
            <person name="Jetten M.S.M."/>
            <person name="Mascher T."/>
            <person name="Medema M.H."/>
            <person name="Devos D.P."/>
            <person name="Kaster A.-K."/>
            <person name="Ovreas L."/>
            <person name="Rohde M."/>
            <person name="Galperin M.Y."/>
            <person name="Jogler C."/>
        </authorList>
    </citation>
    <scope>NUCLEOTIDE SEQUENCE [LARGE SCALE GENOMIC DNA]</scope>
    <source>
        <strain evidence="1 2">LF1</strain>
    </source>
</reference>
<evidence type="ECO:0000313" key="1">
    <source>
        <dbReference type="EMBL" id="KAA1262530.1"/>
    </source>
</evidence>
<gene>
    <name evidence="1" type="ORF">LF1_50960</name>
</gene>
<accession>A0A5B1CS74</accession>
<dbReference type="EMBL" id="VRLW01000001">
    <property type="protein sequence ID" value="KAA1262530.1"/>
    <property type="molecule type" value="Genomic_DNA"/>
</dbReference>
<evidence type="ECO:0000313" key="2">
    <source>
        <dbReference type="Proteomes" id="UP000322699"/>
    </source>
</evidence>
<proteinExistence type="predicted"/>
<protein>
    <recommendedName>
        <fullName evidence="3">Exostosin family protein</fullName>
    </recommendedName>
</protein>
<comment type="caution">
    <text evidence="1">The sequence shown here is derived from an EMBL/GenBank/DDBJ whole genome shotgun (WGS) entry which is preliminary data.</text>
</comment>
<dbReference type="OrthoDB" id="5696983at2"/>
<sequence>MTLKDWIRFPFDFRHAQALLSSERSGAIGLNERPIVLDLATTDFCFDCGRHLAALAQQSIAIGSPFLLRCPSSVLAVIARKQHGREMLALSNAAYLTPTEPLPANCLRLTDHDSGDATAIWLRVGCEPEPGMPVMPYPMHPATLDHWPPTNLDSLRGDRQRDHRVFFAGNQKPKYGQGKLSQQFGIMDRIEVIRAIRDQFPFADPEFICLKDSRESSITAEDWLPTIATADFFLCAPGSSQPTCHHLVESMAVGTVPILEYDDRVTPRLVDGETAITFRGREGLIAAIDRVLRMPKDEIANLRTNAAAFFDAHLCQGRFLKGIRDGKFDLPTRSISMPFHNQDFYTSEAGSSSSQQQAA</sequence>